<accession>A0ABD2ZU96</accession>
<evidence type="ECO:0000313" key="8">
    <source>
        <dbReference type="EMBL" id="KAL3522989.1"/>
    </source>
</evidence>
<sequence>MKFKNFLVISLLVLSSYALPIFGASITTAPAPQYGGAKTKTGGCHNKAEALKLKLIAIFAILVTSVMGICLPLFSHVVPALHPDKDLFVLVKAFASGVILATVYMHVMPDSFDCLRSECLPENPRRKFPFTTFVAMLSALLTLMIDSFAMSYYKKCNADENVDSCKENQDGEVESQHFGHSHRNRNDEGVGEDKATQLLRHRVVAQVYM</sequence>
<dbReference type="Proteomes" id="UP001630127">
    <property type="component" value="Unassembled WGS sequence"/>
</dbReference>
<reference evidence="8 9" key="1">
    <citation type="submission" date="2024-11" db="EMBL/GenBank/DDBJ databases">
        <title>A near-complete genome assembly of Cinchona calisaya.</title>
        <authorList>
            <person name="Lian D.C."/>
            <person name="Zhao X.W."/>
            <person name="Wei L."/>
        </authorList>
    </citation>
    <scope>NUCLEOTIDE SEQUENCE [LARGE SCALE GENOMIC DNA]</scope>
    <source>
        <tissue evidence="8">Nenye</tissue>
    </source>
</reference>
<keyword evidence="9" id="KW-1185">Reference proteome</keyword>
<dbReference type="Pfam" id="PF02535">
    <property type="entry name" value="Zip"/>
    <property type="match status" value="1"/>
</dbReference>
<evidence type="ECO:0000256" key="6">
    <source>
        <dbReference type="SAM" id="Phobius"/>
    </source>
</evidence>
<dbReference type="EMBL" id="JBJUIK010000007">
    <property type="protein sequence ID" value="KAL3522989.1"/>
    <property type="molecule type" value="Genomic_DNA"/>
</dbReference>
<keyword evidence="2 6" id="KW-0812">Transmembrane</keyword>
<evidence type="ECO:0000256" key="1">
    <source>
        <dbReference type="ARBA" id="ARBA00004141"/>
    </source>
</evidence>
<dbReference type="AlphaFoldDB" id="A0ABD2ZU96"/>
<feature type="chain" id="PRO_5044750934" evidence="7">
    <location>
        <begin position="19"/>
        <end position="209"/>
    </location>
</feature>
<protein>
    <submittedName>
        <fullName evidence="8">Uncharacterized protein</fullName>
    </submittedName>
</protein>
<evidence type="ECO:0000256" key="4">
    <source>
        <dbReference type="ARBA" id="ARBA00023136"/>
    </source>
</evidence>
<keyword evidence="4 6" id="KW-0472">Membrane</keyword>
<comment type="subcellular location">
    <subcellularLocation>
        <location evidence="1">Membrane</location>
        <topology evidence="1">Multi-pass membrane protein</topology>
    </subcellularLocation>
</comment>
<organism evidence="8 9">
    <name type="scientific">Cinchona calisaya</name>
    <dbReference type="NCBI Taxonomy" id="153742"/>
    <lineage>
        <taxon>Eukaryota</taxon>
        <taxon>Viridiplantae</taxon>
        <taxon>Streptophyta</taxon>
        <taxon>Embryophyta</taxon>
        <taxon>Tracheophyta</taxon>
        <taxon>Spermatophyta</taxon>
        <taxon>Magnoliopsida</taxon>
        <taxon>eudicotyledons</taxon>
        <taxon>Gunneridae</taxon>
        <taxon>Pentapetalae</taxon>
        <taxon>asterids</taxon>
        <taxon>lamiids</taxon>
        <taxon>Gentianales</taxon>
        <taxon>Rubiaceae</taxon>
        <taxon>Cinchonoideae</taxon>
        <taxon>Cinchoneae</taxon>
        <taxon>Cinchona</taxon>
    </lineage>
</organism>
<feature type="transmembrane region" description="Helical" evidence="6">
    <location>
        <begin position="128"/>
        <end position="145"/>
    </location>
</feature>
<dbReference type="PANTHER" id="PTHR11040">
    <property type="entry name" value="ZINC/IRON TRANSPORTER"/>
    <property type="match status" value="1"/>
</dbReference>
<proteinExistence type="predicted"/>
<feature type="compositionally biased region" description="Basic and acidic residues" evidence="5">
    <location>
        <begin position="167"/>
        <end position="177"/>
    </location>
</feature>
<keyword evidence="7" id="KW-0732">Signal</keyword>
<feature type="transmembrane region" description="Helical" evidence="6">
    <location>
        <begin position="55"/>
        <end position="75"/>
    </location>
</feature>
<name>A0ABD2ZU96_9GENT</name>
<evidence type="ECO:0000256" key="7">
    <source>
        <dbReference type="SAM" id="SignalP"/>
    </source>
</evidence>
<dbReference type="PANTHER" id="PTHR11040:SF41">
    <property type="entry name" value="ZINC TRANSPORTER 7"/>
    <property type="match status" value="1"/>
</dbReference>
<gene>
    <name evidence="8" type="ORF">ACH5RR_015823</name>
</gene>
<dbReference type="InterPro" id="IPR003689">
    <property type="entry name" value="ZIP"/>
</dbReference>
<evidence type="ECO:0000256" key="3">
    <source>
        <dbReference type="ARBA" id="ARBA00022989"/>
    </source>
</evidence>
<dbReference type="GO" id="GO:0016020">
    <property type="term" value="C:membrane"/>
    <property type="evidence" value="ECO:0007669"/>
    <property type="project" value="UniProtKB-SubCell"/>
</dbReference>
<evidence type="ECO:0000313" key="9">
    <source>
        <dbReference type="Proteomes" id="UP001630127"/>
    </source>
</evidence>
<feature type="compositionally biased region" description="Basic and acidic residues" evidence="5">
    <location>
        <begin position="184"/>
        <end position="193"/>
    </location>
</feature>
<evidence type="ECO:0000256" key="5">
    <source>
        <dbReference type="SAM" id="MobiDB-lite"/>
    </source>
</evidence>
<keyword evidence="3 6" id="KW-1133">Transmembrane helix</keyword>
<feature type="region of interest" description="Disordered" evidence="5">
    <location>
        <begin position="167"/>
        <end position="193"/>
    </location>
</feature>
<feature type="signal peptide" evidence="7">
    <location>
        <begin position="1"/>
        <end position="18"/>
    </location>
</feature>
<comment type="caution">
    <text evidence="8">The sequence shown here is derived from an EMBL/GenBank/DDBJ whole genome shotgun (WGS) entry which is preliminary data.</text>
</comment>
<feature type="transmembrane region" description="Helical" evidence="6">
    <location>
        <begin position="87"/>
        <end position="108"/>
    </location>
</feature>
<evidence type="ECO:0000256" key="2">
    <source>
        <dbReference type="ARBA" id="ARBA00022692"/>
    </source>
</evidence>